<sequence>MPATCPRPPRADARHDRDRLPDGLRHRAPATPEAPAARARDAFPASREGDR</sequence>
<gene>
    <name evidence="2" type="ordered locus">Sros_2463</name>
</gene>
<feature type="compositionally biased region" description="Low complexity" evidence="1">
    <location>
        <begin position="29"/>
        <end position="45"/>
    </location>
</feature>
<dbReference type="HOGENOM" id="CLU_3104497_0_0_11"/>
<dbReference type="RefSeq" id="WP_012889184.1">
    <property type="nucleotide sequence ID" value="NC_013595.1"/>
</dbReference>
<dbReference type="EMBL" id="CP001814">
    <property type="protein sequence ID" value="ACZ85439.1"/>
    <property type="molecule type" value="Genomic_DNA"/>
</dbReference>
<dbReference type="STRING" id="479432.Sros_2463"/>
<dbReference type="KEGG" id="sro:Sros_2463"/>
<keyword evidence="3" id="KW-1185">Reference proteome</keyword>
<accession>D2B1H4</accession>
<protein>
    <submittedName>
        <fullName evidence="2">Uncharacterized protein</fullName>
    </submittedName>
</protein>
<organism evidence="2 3">
    <name type="scientific">Streptosporangium roseum (strain ATCC 12428 / DSM 43021 / JCM 3005 / KCTC 9067 / NCIMB 10171 / NRRL 2505 / NI 9100)</name>
    <dbReference type="NCBI Taxonomy" id="479432"/>
    <lineage>
        <taxon>Bacteria</taxon>
        <taxon>Bacillati</taxon>
        <taxon>Actinomycetota</taxon>
        <taxon>Actinomycetes</taxon>
        <taxon>Streptosporangiales</taxon>
        <taxon>Streptosporangiaceae</taxon>
        <taxon>Streptosporangium</taxon>
    </lineage>
</organism>
<dbReference type="Proteomes" id="UP000002029">
    <property type="component" value="Chromosome"/>
</dbReference>
<feature type="region of interest" description="Disordered" evidence="1">
    <location>
        <begin position="1"/>
        <end position="51"/>
    </location>
</feature>
<evidence type="ECO:0000313" key="2">
    <source>
        <dbReference type="EMBL" id="ACZ85439.1"/>
    </source>
</evidence>
<feature type="compositionally biased region" description="Basic and acidic residues" evidence="1">
    <location>
        <begin position="9"/>
        <end position="25"/>
    </location>
</feature>
<proteinExistence type="predicted"/>
<evidence type="ECO:0000313" key="3">
    <source>
        <dbReference type="Proteomes" id="UP000002029"/>
    </source>
</evidence>
<name>D2B1H4_STRRD</name>
<dbReference type="AlphaFoldDB" id="D2B1H4"/>
<reference evidence="2 3" key="1">
    <citation type="journal article" date="2010" name="Stand. Genomic Sci.">
        <title>Complete genome sequence of Streptosporangium roseum type strain (NI 9100).</title>
        <authorList>
            <person name="Nolan M."/>
            <person name="Sikorski J."/>
            <person name="Jando M."/>
            <person name="Lucas S."/>
            <person name="Lapidus A."/>
            <person name="Glavina Del Rio T."/>
            <person name="Chen F."/>
            <person name="Tice H."/>
            <person name="Pitluck S."/>
            <person name="Cheng J.F."/>
            <person name="Chertkov O."/>
            <person name="Sims D."/>
            <person name="Meincke L."/>
            <person name="Brettin T."/>
            <person name="Han C."/>
            <person name="Detter J.C."/>
            <person name="Bruce D."/>
            <person name="Goodwin L."/>
            <person name="Land M."/>
            <person name="Hauser L."/>
            <person name="Chang Y.J."/>
            <person name="Jeffries C.D."/>
            <person name="Ivanova N."/>
            <person name="Mavromatis K."/>
            <person name="Mikhailova N."/>
            <person name="Chen A."/>
            <person name="Palaniappan K."/>
            <person name="Chain P."/>
            <person name="Rohde M."/>
            <person name="Goker M."/>
            <person name="Bristow J."/>
            <person name="Eisen J.A."/>
            <person name="Markowitz V."/>
            <person name="Hugenholtz P."/>
            <person name="Kyrpides N.C."/>
            <person name="Klenk H.P."/>
        </authorList>
    </citation>
    <scope>NUCLEOTIDE SEQUENCE [LARGE SCALE GENOMIC DNA]</scope>
    <source>
        <strain evidence="3">ATCC 12428 / DSM 43021 / JCM 3005 / NI 9100</strain>
    </source>
</reference>
<evidence type="ECO:0000256" key="1">
    <source>
        <dbReference type="SAM" id="MobiDB-lite"/>
    </source>
</evidence>